<comment type="caution">
    <text evidence="1">The sequence shown here is derived from an EMBL/GenBank/DDBJ whole genome shotgun (WGS) entry which is preliminary data.</text>
</comment>
<reference evidence="1 2" key="2">
    <citation type="submission" date="2019-04" db="EMBL/GenBank/DDBJ databases">
        <title>The genome sequence of big-headed turtle.</title>
        <authorList>
            <person name="Gong S."/>
        </authorList>
    </citation>
    <scope>NUCLEOTIDE SEQUENCE [LARGE SCALE GENOMIC DNA]</scope>
    <source>
        <strain evidence="1">DO16091913</strain>
        <tissue evidence="1">Muscle</tissue>
    </source>
</reference>
<dbReference type="Proteomes" id="UP000297703">
    <property type="component" value="Unassembled WGS sequence"/>
</dbReference>
<evidence type="ECO:0000313" key="1">
    <source>
        <dbReference type="EMBL" id="TFK11215.1"/>
    </source>
</evidence>
<sequence length="105" mass="12258">MCISHLTCLAYINQKSRHASHSTYLTYEQQEENLQQSLCFDSLEERSTCRLIFETHYSSLCLLFLCGGKYVNFNGNQFCELLHCLLEKLALQCSHVSYTLYIFLN</sequence>
<protein>
    <submittedName>
        <fullName evidence="1">Gastrin/cholecystokinin-like peptide</fullName>
    </submittedName>
</protein>
<accession>A0A4D9EQ28</accession>
<proteinExistence type="predicted"/>
<gene>
    <name evidence="1" type="ORF">DR999_PMT05619</name>
</gene>
<reference evidence="1 2" key="1">
    <citation type="submission" date="2019-04" db="EMBL/GenBank/DDBJ databases">
        <title>Draft genome of the big-headed turtle Platysternon megacephalum.</title>
        <authorList>
            <person name="Gong S."/>
        </authorList>
    </citation>
    <scope>NUCLEOTIDE SEQUENCE [LARGE SCALE GENOMIC DNA]</scope>
    <source>
        <strain evidence="1">DO16091913</strain>
        <tissue evidence="1">Muscle</tissue>
    </source>
</reference>
<evidence type="ECO:0000313" key="2">
    <source>
        <dbReference type="Proteomes" id="UP000297703"/>
    </source>
</evidence>
<dbReference type="AlphaFoldDB" id="A0A4D9EQ28"/>
<organism evidence="1 2">
    <name type="scientific">Platysternon megacephalum</name>
    <name type="common">big-headed turtle</name>
    <dbReference type="NCBI Taxonomy" id="55544"/>
    <lineage>
        <taxon>Eukaryota</taxon>
        <taxon>Metazoa</taxon>
        <taxon>Chordata</taxon>
        <taxon>Craniata</taxon>
        <taxon>Vertebrata</taxon>
        <taxon>Euteleostomi</taxon>
        <taxon>Archelosauria</taxon>
        <taxon>Testudinata</taxon>
        <taxon>Testudines</taxon>
        <taxon>Cryptodira</taxon>
        <taxon>Durocryptodira</taxon>
        <taxon>Testudinoidea</taxon>
        <taxon>Platysternidae</taxon>
        <taxon>Platysternon</taxon>
    </lineage>
</organism>
<dbReference type="EMBL" id="QXTE01000035">
    <property type="protein sequence ID" value="TFK11215.1"/>
    <property type="molecule type" value="Genomic_DNA"/>
</dbReference>
<keyword evidence="2" id="KW-1185">Reference proteome</keyword>
<name>A0A4D9EQ28_9SAUR</name>